<reference evidence="4 5" key="1">
    <citation type="submission" date="2019-09" db="EMBL/GenBank/DDBJ databases">
        <title>Draft genome sequence of Ginsengibacter sp. BR5-29.</title>
        <authorList>
            <person name="Im W.-T."/>
        </authorList>
    </citation>
    <scope>NUCLEOTIDE SEQUENCE [LARGE SCALE GENOMIC DNA]</scope>
    <source>
        <strain evidence="4 5">BR5-29</strain>
    </source>
</reference>
<evidence type="ECO:0000313" key="5">
    <source>
        <dbReference type="Proteomes" id="UP000326903"/>
    </source>
</evidence>
<sequence>MKNILLFGAGKSATCLIDYLCAATEENNWLLVVCDADLQLAQSKIQNCNNANAVSIDVSDEEKRIELIKEADIVISMLPPHLHFLVANDCLNFSKHLLTASYIDEKIKKLNKQIEAKGLLFLCEMGLDPGIDHMSAMKIFDQIKKHGGKITSFKSHCGGLVSPESDDNPWHYKITWNPANIVMAGSSGAIYKMNGSTVTIPYHKIFDDNEVVDVPGLFPLAWYPNRDSLSYIDTYGLQHADTFIRTTLRHASFCRGWNIIVNSGLTDLNDYEEIKNCKTYNEWFVKKSIKRKSLIADDANHTEFDEQANYLSLRSNDIIEPPIKSSASLLQNILEKKLAMQPHDKDMIVMLHEIDYEIDRERKGIKSCLIVKGDDQQRTAMAKTVGLPLGIAAKLILQDKIKLTGLHIPVAQEIYEPVLAELELNQIKFNEEFV</sequence>
<evidence type="ECO:0000259" key="2">
    <source>
        <dbReference type="Pfam" id="PF03435"/>
    </source>
</evidence>
<dbReference type="EMBL" id="VYQF01000013">
    <property type="protein sequence ID" value="KAA9034658.1"/>
    <property type="molecule type" value="Genomic_DNA"/>
</dbReference>
<comment type="caution">
    <text evidence="4">The sequence shown here is derived from an EMBL/GenBank/DDBJ whole genome shotgun (WGS) entry which is preliminary data.</text>
</comment>
<gene>
    <name evidence="4" type="ORF">FW778_21855</name>
</gene>
<dbReference type="AlphaFoldDB" id="A0A5J5IAZ7"/>
<dbReference type="Gene3D" id="3.40.50.720">
    <property type="entry name" value="NAD(P)-binding Rossmann-like Domain"/>
    <property type="match status" value="1"/>
</dbReference>
<dbReference type="Pfam" id="PF03435">
    <property type="entry name" value="Sacchrp_dh_NADP"/>
    <property type="match status" value="1"/>
</dbReference>
<dbReference type="InterPro" id="IPR005097">
    <property type="entry name" value="Sacchrp_dh_NADP-bd"/>
</dbReference>
<dbReference type="InterPro" id="IPR051168">
    <property type="entry name" value="AASS"/>
</dbReference>
<feature type="domain" description="Saccharopine dehydrogenase NADP binding" evidence="2">
    <location>
        <begin position="4"/>
        <end position="120"/>
    </location>
</feature>
<name>A0A5J5IAZ7_9BACT</name>
<proteinExistence type="predicted"/>
<dbReference type="InterPro" id="IPR032095">
    <property type="entry name" value="Sacchrp_dh-like_C"/>
</dbReference>
<protein>
    <submittedName>
        <fullName evidence="4">Saccharopine dehydrogenase</fullName>
    </submittedName>
</protein>
<evidence type="ECO:0000256" key="1">
    <source>
        <dbReference type="ARBA" id="ARBA00023002"/>
    </source>
</evidence>
<dbReference type="GO" id="GO:0019878">
    <property type="term" value="P:lysine biosynthetic process via aminoadipic acid"/>
    <property type="evidence" value="ECO:0007669"/>
    <property type="project" value="TreeGrafter"/>
</dbReference>
<dbReference type="Pfam" id="PF16653">
    <property type="entry name" value="Sacchrp_dh_C"/>
    <property type="match status" value="1"/>
</dbReference>
<keyword evidence="1" id="KW-0560">Oxidoreductase</keyword>
<keyword evidence="5" id="KW-1185">Reference proteome</keyword>
<dbReference type="PANTHER" id="PTHR11133">
    <property type="entry name" value="SACCHAROPINE DEHYDROGENASE"/>
    <property type="match status" value="1"/>
</dbReference>
<dbReference type="RefSeq" id="WP_150417030.1">
    <property type="nucleotide sequence ID" value="NZ_VYQF01000013.1"/>
</dbReference>
<dbReference type="PANTHER" id="PTHR11133:SF22">
    <property type="entry name" value="ALPHA-AMINOADIPIC SEMIALDEHYDE SYNTHASE, MITOCHONDRIAL"/>
    <property type="match status" value="1"/>
</dbReference>
<organism evidence="4 5">
    <name type="scientific">Ginsengibacter hankyongi</name>
    <dbReference type="NCBI Taxonomy" id="2607284"/>
    <lineage>
        <taxon>Bacteria</taxon>
        <taxon>Pseudomonadati</taxon>
        <taxon>Bacteroidota</taxon>
        <taxon>Chitinophagia</taxon>
        <taxon>Chitinophagales</taxon>
        <taxon>Chitinophagaceae</taxon>
        <taxon>Ginsengibacter</taxon>
    </lineage>
</organism>
<dbReference type="GO" id="GO:0005737">
    <property type="term" value="C:cytoplasm"/>
    <property type="evidence" value="ECO:0007669"/>
    <property type="project" value="TreeGrafter"/>
</dbReference>
<dbReference type="SUPFAM" id="SSF51735">
    <property type="entry name" value="NAD(P)-binding Rossmann-fold domains"/>
    <property type="match status" value="1"/>
</dbReference>
<dbReference type="Gene3D" id="3.30.360.10">
    <property type="entry name" value="Dihydrodipicolinate Reductase, domain 2"/>
    <property type="match status" value="1"/>
</dbReference>
<dbReference type="Gene3D" id="1.10.1870.10">
    <property type="entry name" value="Domain 3, Saccharopine reductase"/>
    <property type="match status" value="1"/>
</dbReference>
<dbReference type="Proteomes" id="UP000326903">
    <property type="component" value="Unassembled WGS sequence"/>
</dbReference>
<dbReference type="SUPFAM" id="SSF55347">
    <property type="entry name" value="Glyceraldehyde-3-phosphate dehydrogenase-like, C-terminal domain"/>
    <property type="match status" value="1"/>
</dbReference>
<evidence type="ECO:0000313" key="4">
    <source>
        <dbReference type="EMBL" id="KAA9034658.1"/>
    </source>
</evidence>
<accession>A0A5J5IAZ7</accession>
<dbReference type="InterPro" id="IPR036291">
    <property type="entry name" value="NAD(P)-bd_dom_sf"/>
</dbReference>
<feature type="domain" description="Saccharopine dehydrogenase-like C-terminal" evidence="3">
    <location>
        <begin position="126"/>
        <end position="423"/>
    </location>
</feature>
<evidence type="ECO:0000259" key="3">
    <source>
        <dbReference type="Pfam" id="PF16653"/>
    </source>
</evidence>
<dbReference type="GO" id="GO:0004753">
    <property type="term" value="F:saccharopine dehydrogenase activity"/>
    <property type="evidence" value="ECO:0007669"/>
    <property type="project" value="TreeGrafter"/>
</dbReference>